<accession>A0A0A9H7N5</accession>
<dbReference type="EMBL" id="GBRH01166082">
    <property type="protein sequence ID" value="JAE31814.1"/>
    <property type="molecule type" value="Transcribed_RNA"/>
</dbReference>
<sequence length="11" mass="1362">MDWCLRLRPTA</sequence>
<proteinExistence type="predicted"/>
<protein>
    <submittedName>
        <fullName evidence="1">Uncharacterized protein</fullName>
    </submittedName>
</protein>
<name>A0A0A9H7N5_ARUDO</name>
<reference evidence="1" key="2">
    <citation type="journal article" date="2015" name="Data Brief">
        <title>Shoot transcriptome of the giant reed, Arundo donax.</title>
        <authorList>
            <person name="Barrero R.A."/>
            <person name="Guerrero F.D."/>
            <person name="Moolhuijzen P."/>
            <person name="Goolsby J.A."/>
            <person name="Tidwell J."/>
            <person name="Bellgard S.E."/>
            <person name="Bellgard M.I."/>
        </authorList>
    </citation>
    <scope>NUCLEOTIDE SEQUENCE</scope>
    <source>
        <tissue evidence="1">Shoot tissue taken approximately 20 cm above the soil surface</tissue>
    </source>
</reference>
<evidence type="ECO:0000313" key="1">
    <source>
        <dbReference type="EMBL" id="JAE31814.1"/>
    </source>
</evidence>
<organism evidence="1">
    <name type="scientific">Arundo donax</name>
    <name type="common">Giant reed</name>
    <name type="synonym">Donax arundinaceus</name>
    <dbReference type="NCBI Taxonomy" id="35708"/>
    <lineage>
        <taxon>Eukaryota</taxon>
        <taxon>Viridiplantae</taxon>
        <taxon>Streptophyta</taxon>
        <taxon>Embryophyta</taxon>
        <taxon>Tracheophyta</taxon>
        <taxon>Spermatophyta</taxon>
        <taxon>Magnoliopsida</taxon>
        <taxon>Liliopsida</taxon>
        <taxon>Poales</taxon>
        <taxon>Poaceae</taxon>
        <taxon>PACMAD clade</taxon>
        <taxon>Arundinoideae</taxon>
        <taxon>Arundineae</taxon>
        <taxon>Arundo</taxon>
    </lineage>
</organism>
<reference evidence="1" key="1">
    <citation type="submission" date="2014-09" db="EMBL/GenBank/DDBJ databases">
        <authorList>
            <person name="Magalhaes I.L.F."/>
            <person name="Oliveira U."/>
            <person name="Santos F.R."/>
            <person name="Vidigal T.H.D.A."/>
            <person name="Brescovit A.D."/>
            <person name="Santos A.J."/>
        </authorList>
    </citation>
    <scope>NUCLEOTIDE SEQUENCE</scope>
    <source>
        <tissue evidence="1">Shoot tissue taken approximately 20 cm above the soil surface</tissue>
    </source>
</reference>